<evidence type="ECO:0000256" key="5">
    <source>
        <dbReference type="ARBA" id="ARBA00012458"/>
    </source>
</evidence>
<proteinExistence type="inferred from homology"/>
<comment type="function">
    <text evidence="10">Catalyzes the condensation of para-aminobenzoate (pABA) with 6-hydroxymethyl-7,8-dihydropterin diphosphate (DHPt-PP) to form 7,8-dihydropteroate (H2Pte), the immediate precursor of folate derivatives.</text>
</comment>
<comment type="catalytic activity">
    <reaction evidence="1">
        <text>(7,8-dihydropterin-6-yl)methyl diphosphate + 4-aminobenzoate = 7,8-dihydropteroate + diphosphate</text>
        <dbReference type="Rhea" id="RHEA:19949"/>
        <dbReference type="ChEBI" id="CHEBI:17836"/>
        <dbReference type="ChEBI" id="CHEBI:17839"/>
        <dbReference type="ChEBI" id="CHEBI:33019"/>
        <dbReference type="ChEBI" id="CHEBI:72950"/>
        <dbReference type="EC" id="2.5.1.15"/>
    </reaction>
</comment>
<accession>A0ABT9NHG4</accession>
<dbReference type="PANTHER" id="PTHR20941:SF1">
    <property type="entry name" value="FOLIC ACID SYNTHESIS PROTEIN FOL1"/>
    <property type="match status" value="1"/>
</dbReference>
<evidence type="ECO:0000256" key="10">
    <source>
        <dbReference type="RuleBase" id="RU361205"/>
    </source>
</evidence>
<dbReference type="NCBIfam" id="TIGR01496">
    <property type="entry name" value="DHPS"/>
    <property type="match status" value="1"/>
</dbReference>
<evidence type="ECO:0000313" key="12">
    <source>
        <dbReference type="EMBL" id="MDP9806640.1"/>
    </source>
</evidence>
<keyword evidence="8 10" id="KW-0460">Magnesium</keyword>
<dbReference type="InterPro" id="IPR006390">
    <property type="entry name" value="DHP_synth_dom"/>
</dbReference>
<keyword evidence="9 10" id="KW-0289">Folate biosynthesis</keyword>
<evidence type="ECO:0000256" key="6">
    <source>
        <dbReference type="ARBA" id="ARBA00022679"/>
    </source>
</evidence>
<dbReference type="Gene3D" id="3.20.20.20">
    <property type="entry name" value="Dihydropteroate synthase-like"/>
    <property type="match status" value="1"/>
</dbReference>
<keyword evidence="13" id="KW-1185">Reference proteome</keyword>
<protein>
    <recommendedName>
        <fullName evidence="5 10">Dihydropteroate synthase</fullName>
        <shortName evidence="10">DHPS</shortName>
        <ecNumber evidence="5 10">2.5.1.15</ecNumber>
    </recommendedName>
    <alternativeName>
        <fullName evidence="10">Dihydropteroate pyrophosphorylase</fullName>
    </alternativeName>
</protein>
<dbReference type="PROSITE" id="PS00792">
    <property type="entry name" value="DHPS_1"/>
    <property type="match status" value="1"/>
</dbReference>
<dbReference type="InterPro" id="IPR045031">
    <property type="entry name" value="DHP_synth-like"/>
</dbReference>
<comment type="cofactor">
    <cofactor evidence="2 10">
        <name>Mg(2+)</name>
        <dbReference type="ChEBI" id="CHEBI:18420"/>
    </cofactor>
</comment>
<evidence type="ECO:0000259" key="11">
    <source>
        <dbReference type="PROSITE" id="PS50972"/>
    </source>
</evidence>
<feature type="domain" description="Pterin-binding" evidence="11">
    <location>
        <begin position="1"/>
        <end position="250"/>
    </location>
</feature>
<dbReference type="InterPro" id="IPR000489">
    <property type="entry name" value="Pterin-binding_dom"/>
</dbReference>
<keyword evidence="7 10" id="KW-0479">Metal-binding</keyword>
<comment type="similarity">
    <text evidence="4 10">Belongs to the DHPS family.</text>
</comment>
<dbReference type="Proteomes" id="UP001243212">
    <property type="component" value="Unassembled WGS sequence"/>
</dbReference>
<evidence type="ECO:0000256" key="4">
    <source>
        <dbReference type="ARBA" id="ARBA00009503"/>
    </source>
</evidence>
<dbReference type="SUPFAM" id="SSF51717">
    <property type="entry name" value="Dihydropteroate synthetase-like"/>
    <property type="match status" value="1"/>
</dbReference>
<evidence type="ECO:0000256" key="2">
    <source>
        <dbReference type="ARBA" id="ARBA00001946"/>
    </source>
</evidence>
<gene>
    <name evidence="12" type="ORF">J2S70_001222</name>
</gene>
<dbReference type="PANTHER" id="PTHR20941">
    <property type="entry name" value="FOLATE SYNTHESIS PROTEINS"/>
    <property type="match status" value="1"/>
</dbReference>
<evidence type="ECO:0000256" key="8">
    <source>
        <dbReference type="ARBA" id="ARBA00022842"/>
    </source>
</evidence>
<evidence type="ECO:0000256" key="1">
    <source>
        <dbReference type="ARBA" id="ARBA00000012"/>
    </source>
</evidence>
<reference evidence="12 13" key="1">
    <citation type="submission" date="2023-07" db="EMBL/GenBank/DDBJ databases">
        <title>Sequencing the genomes of 1000 actinobacteria strains.</title>
        <authorList>
            <person name="Klenk H.-P."/>
        </authorList>
    </citation>
    <scope>NUCLEOTIDE SEQUENCE [LARGE SCALE GENOMIC DNA]</scope>
    <source>
        <strain evidence="12 13">DSM 17163</strain>
    </source>
</reference>
<evidence type="ECO:0000313" key="13">
    <source>
        <dbReference type="Proteomes" id="UP001243212"/>
    </source>
</evidence>
<evidence type="ECO:0000256" key="3">
    <source>
        <dbReference type="ARBA" id="ARBA00004763"/>
    </source>
</evidence>
<organism evidence="12 13">
    <name type="scientific">Trueperella bonasi</name>
    <dbReference type="NCBI Taxonomy" id="312286"/>
    <lineage>
        <taxon>Bacteria</taxon>
        <taxon>Bacillati</taxon>
        <taxon>Actinomycetota</taxon>
        <taxon>Actinomycetes</taxon>
        <taxon>Actinomycetales</taxon>
        <taxon>Actinomycetaceae</taxon>
        <taxon>Trueperella</taxon>
    </lineage>
</organism>
<evidence type="ECO:0000256" key="9">
    <source>
        <dbReference type="ARBA" id="ARBA00022909"/>
    </source>
</evidence>
<dbReference type="InterPro" id="IPR011005">
    <property type="entry name" value="Dihydropteroate_synth-like_sf"/>
</dbReference>
<dbReference type="CDD" id="cd00739">
    <property type="entry name" value="DHPS"/>
    <property type="match status" value="1"/>
</dbReference>
<dbReference type="EC" id="2.5.1.15" evidence="5 10"/>
<name>A0ABT9NHG4_9ACTO</name>
<keyword evidence="6 10" id="KW-0808">Transferase</keyword>
<comment type="caution">
    <text evidence="12">The sequence shown here is derived from an EMBL/GenBank/DDBJ whole genome shotgun (WGS) entry which is preliminary data.</text>
</comment>
<evidence type="ECO:0000256" key="7">
    <source>
        <dbReference type="ARBA" id="ARBA00022723"/>
    </source>
</evidence>
<dbReference type="PROSITE" id="PS50972">
    <property type="entry name" value="PTERIN_BINDING"/>
    <property type="match status" value="1"/>
</dbReference>
<dbReference type="PROSITE" id="PS00793">
    <property type="entry name" value="DHPS_2"/>
    <property type="match status" value="1"/>
</dbReference>
<dbReference type="Pfam" id="PF00809">
    <property type="entry name" value="Pterin_bind"/>
    <property type="match status" value="1"/>
</dbReference>
<dbReference type="GO" id="GO:0004156">
    <property type="term" value="F:dihydropteroate synthase activity"/>
    <property type="evidence" value="ECO:0007669"/>
    <property type="project" value="UniProtKB-EC"/>
</dbReference>
<dbReference type="EMBL" id="JAUSQX010000001">
    <property type="protein sequence ID" value="MDP9806640.1"/>
    <property type="molecule type" value="Genomic_DNA"/>
</dbReference>
<comment type="pathway">
    <text evidence="3 10">Cofactor biosynthesis; tetrahydrofolate biosynthesis; 7,8-dihydrofolate from 2-amino-4-hydroxy-6-hydroxymethyl-7,8-dihydropteridine diphosphate and 4-aminobenzoate: step 1/2.</text>
</comment>
<sequence>MQIMGILNVTPNSFSDGGRYTDPEVAIEHGRTLIEHGASIIDIGGESTRPGAEPVPAEREWDRIADVVATLAKETTVSVDTYHAYTARKSVEAGAHIVNDVTGGQGDPDMFATVAGLDCDYILQHGRGNARSMNDLASYDDVVATVREELLGSRDAAVAAGIAPERIILDPGLGFAKVGDQDWQVLRGVDAFLGEGHQVLIGQSRKRFLSPVTVNEERDVASAVISGLLAGTGVWAVRVHNVAATRTALNVHAAMLAGGVSSDDE</sequence>